<evidence type="ECO:0000313" key="4">
    <source>
        <dbReference type="WBParaSite" id="SVE_0117900.1"/>
    </source>
</evidence>
<evidence type="ECO:0000256" key="1">
    <source>
        <dbReference type="SAM" id="MobiDB-lite"/>
    </source>
</evidence>
<dbReference type="STRING" id="75913.A0A0K0EXC5"/>
<dbReference type="PANTHER" id="PTHR31139:SF4">
    <property type="entry name" value="ECTOPIC P GRANULES PROTEIN 5 HOMOLOG"/>
    <property type="match status" value="1"/>
</dbReference>
<name>A0A0K0EXC5_STRVS</name>
<dbReference type="GO" id="GO:0005737">
    <property type="term" value="C:cytoplasm"/>
    <property type="evidence" value="ECO:0007669"/>
    <property type="project" value="TreeGrafter"/>
</dbReference>
<dbReference type="WBParaSite" id="SVE_0117900.1">
    <property type="protein sequence ID" value="SVE_0117900.1"/>
    <property type="gene ID" value="SVE_0117900"/>
</dbReference>
<dbReference type="Pfam" id="PF26103">
    <property type="entry name" value="TPR_Epg5"/>
    <property type="match status" value="1"/>
</dbReference>
<evidence type="ECO:0000259" key="2">
    <source>
        <dbReference type="Pfam" id="PF26103"/>
    </source>
</evidence>
<accession>A0A0K0EXC5</accession>
<sequence length="2381" mass="279492">MEIAPKTKKNKTKTREVVEELGPAPLPPRGIQSCVPKALLENESKVDDSVKLHEIEHENVIASAPVIDEEEHVSEKSPDKVGDRYKQKYNIGYVDNIATTTTQLYPQLQSELISDKVIGKIGFVINEKGIEKAFPYQPKIHEINLIIDRRFECNIVNEITYISTAYKDMEILRNRYKIKGIESIVCLNQHINKIMDNDMFPHSIYIEDLLKKFREYSVNKINATVDNQMNVLNLQNLEKDVWTEEIINNDVTGVCGHGSKCNGIITFTNFKFQNESYNKFCNVVNETFNHEFNKLYPLEIGCQSLVIQIEWCLHRVMKSFDEEIEMRQVIEHTINEDNDEMNGSIRKEIRKILACLFSQLRKPVVSKEFSEFIIKWIKMTVAILNKCIHVSDQIAIIIHLLRLPGDLYAGATDLIIPCLTNCTFDQSISYFGLLISTLMKVINNREEFLSEFNTYHSDEDDFLVVNEDSNIENPIKLQPSVVSAIFDRFNINDLIGCHQKSFTTRYGDPSFHLSIFTKFSHLIMILSEGLDNYSGKHMFKDFMIRIAHMQKEIIFLLYSLYGATQRQENIEYCNLLKADLSKLIVYFFYKIVNTDCPIIGQVLVGLPLDGMFTVDIYKLNFILTKDMRNLDFNELFEPSISILMQERRQKKWDNLFLEMNKEITVHDSCYFNALAEVVSHLDFLDLSFVEQILESFMIDSRKRELFSKTGSEMICSMLMNKPECLKRILDFIGRRHADLNSYALDIFKCSNLSGVIPSISIVNQLGKWLLLFDITHPVARVSISLLKSVNWRNCYKNEEFELYDIVGKLLGQLQQTKCSAINKKIAKGSLNLVKQGEHNVYLEFNNFLWDICLRLPQLHVPFPYNDSDDILNTPISHFLHIMRNCMDTIENFKTYGFFYLEELSKQGCYQAIAVIIGRLLYEFNTQVITTLNNKEFMGIFEAMITSNDSYLAFSMIGLGAKFPTNIVHFFRNIVLLYLHLLITKNSSKVEIYKYIISVTKLMSLRTQVDYYSTMEFTYIFDCFVRYYITIGLNDFSFDDEFQNEIFNIYLDKASENKKRIESSVFGFMKTYELPPFYTKTPNCDISEFILLSIYTRCSREWQDMFFEYISKGKSPESAISKVKSRLKVDVTLLHLSIIQWLQMAVEKSDESLIYPWILQTLLFQIFEYQKFFIILSKNVLIEQLYKNLTELVLPKIIKNTDDKKLKCQYELYLQSFIERKFIVRGDYSDIHLVNVWKLNDKSQSIMTNIDLKDYVDETSNMFDYSLKRFELNYQNRKVKGNEPRWLKFKNDWIGLFNQYNNYDSSHLIIDFSILQFHTSLPAYKFIGFEKQENYIMANNTMFNSSFNNLKNHIHEYFNNKENIEELLIKYKTLVPQRMQLTSQSIQGLLYCKKQPFKKCDRPVNITIVVSTHKDVPNIFSQINQIRSQKTFEINRMKSKLFNDIAMNHAQLNDFVLHIYQTINRFKVFNNSDPLFDNLRYIGQNIFERIMCNTLTEEMLFELFNQFVSDAIKYSAEIICTDDRGKQRFQEQLLFFIFGGSGLLNHVLHKIFQPGMFNNQSITSTYQTICEQLNTFGKAYDARQCLLRFSEILLKESEETLYNLIPVIIKFARKCRNCREGTEEHSLLVLFSDHLAIIVRRTLPGSISPIIKDLVNSSDEIIFPDSLGNALYEKLNIPAVLTNRDISTVDTTIINELTTLDILNHIKNTCQKKRLYHKEKFFGILKKNICMITDIIRFLTIIMGHHYTRNPLYISKVSEKMLYLLHETWDFLLFPVDNDNRNILVWEVNEQQLGNFVVDVFEKAISDVTYFSFVCGEHNNNFDIVKNIVEVTFPKISKMNHGIQQKHITSVLRLAFRQLRWEQYKPSIENYSIFQNMLYNSDHEINSIIGDISVKINWTYVCDDSNCMVNVFKLFYSLSIYPLSNNDIFSSFIRSLRCLLNLPSWYELTSKQFEDISETIFNNASIERYSNFFDKSDTVLYPEMLDILKKISQIEVTNDLEKRSQREFEERIKKISIYVKIINKLIFFRKKSESYIVEKEYITLFDNASSWLRKVYEHNNHSCYYGLVATNLIDLSSVQNEDILKRILKSVKDYILNYKEIKSKPILPGFQQILITYHSSISLRYEMTLINELFKREYLQKDIYLFPECDIYFVVDDLILSHILQNFGSFNEYTNIEWILGSILDGLIDRQTSNEKHSEFFISLENYCLRCLKLNAEITIEFCVIIYYYLQNLTIHLQSVDVKSRRLTHVKSTINLLEQFDNKFSSNYIISSFSNMFKKFVSTGAENQFPISTYIKGVILFIKNQKLKNDVRLKASDKIYKSKYTDFQTLLKSNPITYKNKTLDGNTFKEYFTEEKTLLDAPKFYITYYNKIAEILPPNFHK</sequence>
<dbReference type="GO" id="GO:0097352">
    <property type="term" value="P:autophagosome maturation"/>
    <property type="evidence" value="ECO:0007669"/>
    <property type="project" value="TreeGrafter"/>
</dbReference>
<dbReference type="Proteomes" id="UP000035680">
    <property type="component" value="Unassembled WGS sequence"/>
</dbReference>
<reference evidence="3" key="1">
    <citation type="submission" date="2014-07" db="EMBL/GenBank/DDBJ databases">
        <authorList>
            <person name="Martin A.A"/>
            <person name="De Silva N."/>
        </authorList>
    </citation>
    <scope>NUCLEOTIDE SEQUENCE</scope>
</reference>
<dbReference type="PANTHER" id="PTHR31139">
    <property type="entry name" value="ECTOPIC P GRANULES PROTEIN 5 HOMOLOG"/>
    <property type="match status" value="1"/>
</dbReference>
<reference evidence="4" key="2">
    <citation type="submission" date="2015-08" db="UniProtKB">
        <authorList>
            <consortium name="WormBaseParasite"/>
        </authorList>
    </citation>
    <scope>IDENTIFICATION</scope>
</reference>
<protein>
    <submittedName>
        <fullName evidence="4">Ectopic P granules protein 5 homolog (inferred by orthology to a human protein)</fullName>
    </submittedName>
</protein>
<feature type="domain" description="Epg5-like central TPR repeats" evidence="2">
    <location>
        <begin position="1529"/>
        <end position="1897"/>
    </location>
</feature>
<feature type="compositionally biased region" description="Basic residues" evidence="1">
    <location>
        <begin position="1"/>
        <end position="12"/>
    </location>
</feature>
<keyword evidence="3" id="KW-1185">Reference proteome</keyword>
<dbReference type="InterPro" id="IPR051436">
    <property type="entry name" value="Autophagy-related_EPG5"/>
</dbReference>
<organism evidence="3 4">
    <name type="scientific">Strongyloides venezuelensis</name>
    <name type="common">Threadworm</name>
    <dbReference type="NCBI Taxonomy" id="75913"/>
    <lineage>
        <taxon>Eukaryota</taxon>
        <taxon>Metazoa</taxon>
        <taxon>Ecdysozoa</taxon>
        <taxon>Nematoda</taxon>
        <taxon>Chromadorea</taxon>
        <taxon>Rhabditida</taxon>
        <taxon>Tylenchina</taxon>
        <taxon>Panagrolaimomorpha</taxon>
        <taxon>Strongyloidoidea</taxon>
        <taxon>Strongyloididae</taxon>
        <taxon>Strongyloides</taxon>
    </lineage>
</organism>
<feature type="region of interest" description="Disordered" evidence="1">
    <location>
        <begin position="1"/>
        <end position="29"/>
    </location>
</feature>
<proteinExistence type="predicted"/>
<evidence type="ECO:0000313" key="3">
    <source>
        <dbReference type="Proteomes" id="UP000035680"/>
    </source>
</evidence>
<dbReference type="InterPro" id="IPR059030">
    <property type="entry name" value="TPR_Epg5_mid"/>
</dbReference>